<dbReference type="RefSeq" id="WP_170118863.1">
    <property type="nucleotide sequence ID" value="NZ_PYAS01000014.1"/>
</dbReference>
<dbReference type="Proteomes" id="UP000241964">
    <property type="component" value="Unassembled WGS sequence"/>
</dbReference>
<feature type="domain" description="Polyvalent protein metallopeptidase" evidence="2">
    <location>
        <begin position="115"/>
        <end position="244"/>
    </location>
</feature>
<evidence type="ECO:0000259" key="1">
    <source>
        <dbReference type="Pfam" id="PF08401"/>
    </source>
</evidence>
<evidence type="ECO:0000313" key="3">
    <source>
        <dbReference type="EMBL" id="PSL24174.1"/>
    </source>
</evidence>
<protein>
    <submittedName>
        <fullName evidence="3">Antirestriction protein ArdC</fullName>
    </submittedName>
</protein>
<dbReference type="EMBL" id="PYAS01000014">
    <property type="protein sequence ID" value="PSL24174.1"/>
    <property type="molecule type" value="Genomic_DNA"/>
</dbReference>
<evidence type="ECO:0000259" key="2">
    <source>
        <dbReference type="Pfam" id="PF18818"/>
    </source>
</evidence>
<dbReference type="PIRSF" id="PIRSF037112">
    <property type="entry name" value="Antirestriction_ArdC"/>
    <property type="match status" value="1"/>
</dbReference>
<sequence>MPRNQVVNFSEIPTTGKSYRGINIPLLWGAAAEKEYTSHQWASFKQWADKKEFVRKGEKATTIVYYDTIEREKDDEIKKIPFLKMSFVFNQCQLQSYKGEEPKPDQADFVTRIQKADDFINNTGAVVKHGGSRAFYNPAQDYIQMPPTFAFTGTETQNPTEAYYSTKLHELSHWSGVEKRCNRQMGKRFGDDAYAMEELVAEMSSAFLCAGLEITDGPQPDHASYLGDWLTVLKKDKRAILTAAGAASKAGDFLRSLQPTSRDLCPSVPA</sequence>
<dbReference type="Pfam" id="PF08401">
    <property type="entry name" value="ArdcN"/>
    <property type="match status" value="1"/>
</dbReference>
<evidence type="ECO:0000313" key="4">
    <source>
        <dbReference type="Proteomes" id="UP000241964"/>
    </source>
</evidence>
<dbReference type="InterPro" id="IPR017113">
    <property type="entry name" value="Antirestriction_ArdC"/>
</dbReference>
<gene>
    <name evidence="3" type="ORF">CLV60_1141</name>
</gene>
<name>A0A2P8FR26_9BACT</name>
<dbReference type="Pfam" id="PF18818">
    <property type="entry name" value="MPTase-PolyVal"/>
    <property type="match status" value="1"/>
</dbReference>
<keyword evidence="4" id="KW-1185">Reference proteome</keyword>
<comment type="caution">
    <text evidence="3">The sequence shown here is derived from an EMBL/GenBank/DDBJ whole genome shotgun (WGS) entry which is preliminary data.</text>
</comment>
<dbReference type="InterPro" id="IPR013610">
    <property type="entry name" value="ArdC_N"/>
</dbReference>
<feature type="domain" description="N-terminal" evidence="1">
    <location>
        <begin position="9"/>
        <end position="89"/>
    </location>
</feature>
<accession>A0A2P8FR26</accession>
<reference evidence="3 4" key="1">
    <citation type="submission" date="2018-03" db="EMBL/GenBank/DDBJ databases">
        <title>Genomic Encyclopedia of Archaeal and Bacterial Type Strains, Phase II (KMG-II): from individual species to whole genera.</title>
        <authorList>
            <person name="Goeker M."/>
        </authorList>
    </citation>
    <scope>NUCLEOTIDE SEQUENCE [LARGE SCALE GENOMIC DNA]</scope>
    <source>
        <strain evidence="3 4">DSM 29057</strain>
    </source>
</reference>
<dbReference type="InterPro" id="IPR041459">
    <property type="entry name" value="MPTase-PolyVal"/>
</dbReference>
<proteinExistence type="predicted"/>
<dbReference type="AlphaFoldDB" id="A0A2P8FR26"/>
<organism evidence="3 4">
    <name type="scientific">Dyadobacter jiangsuensis</name>
    <dbReference type="NCBI Taxonomy" id="1591085"/>
    <lineage>
        <taxon>Bacteria</taxon>
        <taxon>Pseudomonadati</taxon>
        <taxon>Bacteroidota</taxon>
        <taxon>Cytophagia</taxon>
        <taxon>Cytophagales</taxon>
        <taxon>Spirosomataceae</taxon>
        <taxon>Dyadobacter</taxon>
    </lineage>
</organism>
<dbReference type="GO" id="GO:0003697">
    <property type="term" value="F:single-stranded DNA binding"/>
    <property type="evidence" value="ECO:0007669"/>
    <property type="project" value="InterPro"/>
</dbReference>